<evidence type="ECO:0000256" key="8">
    <source>
        <dbReference type="ARBA" id="ARBA00023136"/>
    </source>
</evidence>
<feature type="transmembrane region" description="Helical" evidence="10">
    <location>
        <begin position="111"/>
        <end position="131"/>
    </location>
</feature>
<keyword evidence="8 10" id="KW-0472">Membrane</keyword>
<dbReference type="AlphaFoldDB" id="A0ABD0VFE1"/>
<feature type="transmembrane region" description="Helical" evidence="10">
    <location>
        <begin position="289"/>
        <end position="311"/>
    </location>
</feature>
<dbReference type="FunFam" id="1.20.1250.20:FF:000002">
    <property type="entry name" value="Sugar transport protein 13"/>
    <property type="match status" value="1"/>
</dbReference>
<feature type="transmembrane region" description="Helical" evidence="10">
    <location>
        <begin position="81"/>
        <end position="99"/>
    </location>
</feature>
<reference evidence="12 13" key="1">
    <citation type="journal article" date="2024" name="Plant Biotechnol. J.">
        <title>Dendrobium thyrsiflorum genome and its molecular insights into genes involved in important horticultural traits.</title>
        <authorList>
            <person name="Chen B."/>
            <person name="Wang J.Y."/>
            <person name="Zheng P.J."/>
            <person name="Li K.L."/>
            <person name="Liang Y.M."/>
            <person name="Chen X.F."/>
            <person name="Zhang C."/>
            <person name="Zhao X."/>
            <person name="He X."/>
            <person name="Zhang G.Q."/>
            <person name="Liu Z.J."/>
            <person name="Xu Q."/>
        </authorList>
    </citation>
    <scope>NUCLEOTIDE SEQUENCE [LARGE SCALE GENOMIC DNA]</scope>
    <source>
        <strain evidence="12">GZMU011</strain>
    </source>
</reference>
<feature type="transmembrane region" description="Helical" evidence="10">
    <location>
        <begin position="200"/>
        <end position="222"/>
    </location>
</feature>
<feature type="transmembrane region" description="Helical" evidence="10">
    <location>
        <begin position="21"/>
        <end position="39"/>
    </location>
</feature>
<gene>
    <name evidence="12" type="ORF">M5K25_007831</name>
</gene>
<feature type="transmembrane region" description="Helical" evidence="10">
    <location>
        <begin position="455"/>
        <end position="476"/>
    </location>
</feature>
<dbReference type="InterPro" id="IPR005828">
    <property type="entry name" value="MFS_sugar_transport-like"/>
</dbReference>
<dbReference type="PANTHER" id="PTHR23500:SF30">
    <property type="entry name" value="SUGAR TRANSPORT PROTEIN 3"/>
    <property type="match status" value="1"/>
</dbReference>
<feature type="transmembrane region" description="Helical" evidence="10">
    <location>
        <begin position="137"/>
        <end position="158"/>
    </location>
</feature>
<dbReference type="InterPro" id="IPR003663">
    <property type="entry name" value="Sugar/inositol_transpt"/>
</dbReference>
<evidence type="ECO:0000256" key="1">
    <source>
        <dbReference type="ARBA" id="ARBA00004141"/>
    </source>
</evidence>
<evidence type="ECO:0000256" key="3">
    <source>
        <dbReference type="ARBA" id="ARBA00022448"/>
    </source>
</evidence>
<dbReference type="EMBL" id="JANQDX010000006">
    <property type="protein sequence ID" value="KAL0923759.1"/>
    <property type="molecule type" value="Genomic_DNA"/>
</dbReference>
<feature type="transmembrane region" description="Helical" evidence="10">
    <location>
        <begin position="355"/>
        <end position="376"/>
    </location>
</feature>
<accession>A0ABD0VFE1</accession>
<dbReference type="GO" id="GO:0015293">
    <property type="term" value="F:symporter activity"/>
    <property type="evidence" value="ECO:0007669"/>
    <property type="project" value="UniProtKB-KW"/>
</dbReference>
<feature type="transmembrane region" description="Helical" evidence="10">
    <location>
        <begin position="388"/>
        <end position="408"/>
    </location>
</feature>
<keyword evidence="6" id="KW-0769">Symport</keyword>
<dbReference type="InterPro" id="IPR045262">
    <property type="entry name" value="STP/PLT_plant"/>
</dbReference>
<dbReference type="PANTHER" id="PTHR23500">
    <property type="entry name" value="SOLUTE CARRIER FAMILY 2, FACILITATED GLUCOSE TRANSPORTER"/>
    <property type="match status" value="1"/>
</dbReference>
<sequence>MSAAGVEINLLGGGHEERITLLLLFSCMVAASGGLLFGYEHGISGGVTSMESFLKKFFPGVYAEMKQDSKTSNYCKFNSQILTFFTSSLYISGFFASLLASHVTTRFGRLFSMRVGGAFVFAGAAIGGAAMNVYMLIFSRVLMGFGIGFTIQSVSLYLSETAPARYRGAIFNIYDICLTTAILIANLVNYGSQKIEAGWGWRISLGAAALPAAFLAVGALFIPETPTSIIQRGGDINEASKVLQRLRGTSNVGKELEQLIAAAAEAPTSTTTGLRPLLRIFRRNYRPQLVIGISLPIFQQLAGINLVGVYAPVMFRTIGLKESASLLSAVVTRLTATASNLVATPLIDRLGRRNFFFIGGLELFVSLVTAGSIMATHLGDHGTMQRQYAQIMLFVFCLFISGFSWSWGPLPVLVPSEIFPLEVRSAGRSIGVALGLLFTAAMSQIMLFMLCNLKWGIFFFFGGWMFLITMFVFFFLPETKGLKLEEMDRVWKQNWYWKRFVNDEQENERLLGTGAASFEPIK</sequence>
<feature type="transmembrane region" description="Helical" evidence="10">
    <location>
        <begin position="170"/>
        <end position="188"/>
    </location>
</feature>
<comment type="similarity">
    <text evidence="2 9">Belongs to the major facilitator superfamily. Sugar transporter (TC 2.A.1.1) family.</text>
</comment>
<protein>
    <recommendedName>
        <fullName evidence="11">Major facilitator superfamily (MFS) profile domain-containing protein</fullName>
    </recommendedName>
</protein>
<dbReference type="InterPro" id="IPR044778">
    <property type="entry name" value="MFS_STP/MST-like_plant"/>
</dbReference>
<evidence type="ECO:0000256" key="10">
    <source>
        <dbReference type="SAM" id="Phobius"/>
    </source>
</evidence>
<keyword evidence="5 10" id="KW-0812">Transmembrane</keyword>
<keyword evidence="4" id="KW-0762">Sugar transport</keyword>
<dbReference type="InterPro" id="IPR036259">
    <property type="entry name" value="MFS_trans_sf"/>
</dbReference>
<dbReference type="GO" id="GO:0016020">
    <property type="term" value="C:membrane"/>
    <property type="evidence" value="ECO:0007669"/>
    <property type="project" value="UniProtKB-SubCell"/>
</dbReference>
<evidence type="ECO:0000256" key="6">
    <source>
        <dbReference type="ARBA" id="ARBA00022847"/>
    </source>
</evidence>
<evidence type="ECO:0000256" key="2">
    <source>
        <dbReference type="ARBA" id="ARBA00010992"/>
    </source>
</evidence>
<feature type="transmembrane region" description="Helical" evidence="10">
    <location>
        <begin position="429"/>
        <end position="449"/>
    </location>
</feature>
<evidence type="ECO:0000259" key="11">
    <source>
        <dbReference type="PROSITE" id="PS50850"/>
    </source>
</evidence>
<comment type="caution">
    <text evidence="12">The sequence shown here is derived from an EMBL/GenBank/DDBJ whole genome shotgun (WGS) entry which is preliminary data.</text>
</comment>
<evidence type="ECO:0000256" key="9">
    <source>
        <dbReference type="RuleBase" id="RU003346"/>
    </source>
</evidence>
<keyword evidence="7 10" id="KW-1133">Transmembrane helix</keyword>
<evidence type="ECO:0000313" key="12">
    <source>
        <dbReference type="EMBL" id="KAL0923759.1"/>
    </source>
</evidence>
<evidence type="ECO:0000313" key="13">
    <source>
        <dbReference type="Proteomes" id="UP001552299"/>
    </source>
</evidence>
<dbReference type="SUPFAM" id="SSF103473">
    <property type="entry name" value="MFS general substrate transporter"/>
    <property type="match status" value="1"/>
</dbReference>
<comment type="subcellular location">
    <subcellularLocation>
        <location evidence="1">Membrane</location>
        <topology evidence="1">Multi-pass membrane protein</topology>
    </subcellularLocation>
</comment>
<dbReference type="CDD" id="cd17361">
    <property type="entry name" value="MFS_STP"/>
    <property type="match status" value="1"/>
</dbReference>
<dbReference type="Pfam" id="PF00083">
    <property type="entry name" value="Sugar_tr"/>
    <property type="match status" value="1"/>
</dbReference>
<dbReference type="InterPro" id="IPR005829">
    <property type="entry name" value="Sugar_transporter_CS"/>
</dbReference>
<proteinExistence type="inferred from homology"/>
<keyword evidence="13" id="KW-1185">Reference proteome</keyword>
<keyword evidence="3 9" id="KW-0813">Transport</keyword>
<dbReference type="Proteomes" id="UP001552299">
    <property type="component" value="Unassembled WGS sequence"/>
</dbReference>
<dbReference type="PRINTS" id="PR00171">
    <property type="entry name" value="SUGRTRNSPORT"/>
</dbReference>
<dbReference type="PROSITE" id="PS50850">
    <property type="entry name" value="MFS"/>
    <property type="match status" value="1"/>
</dbReference>
<dbReference type="Gene3D" id="1.20.1250.20">
    <property type="entry name" value="MFS general substrate transporter like domains"/>
    <property type="match status" value="1"/>
</dbReference>
<evidence type="ECO:0000256" key="4">
    <source>
        <dbReference type="ARBA" id="ARBA00022597"/>
    </source>
</evidence>
<evidence type="ECO:0000256" key="5">
    <source>
        <dbReference type="ARBA" id="ARBA00022692"/>
    </source>
</evidence>
<organism evidence="12 13">
    <name type="scientific">Dendrobium thyrsiflorum</name>
    <name type="common">Pinecone-like raceme dendrobium</name>
    <name type="synonym">Orchid</name>
    <dbReference type="NCBI Taxonomy" id="117978"/>
    <lineage>
        <taxon>Eukaryota</taxon>
        <taxon>Viridiplantae</taxon>
        <taxon>Streptophyta</taxon>
        <taxon>Embryophyta</taxon>
        <taxon>Tracheophyta</taxon>
        <taxon>Spermatophyta</taxon>
        <taxon>Magnoliopsida</taxon>
        <taxon>Liliopsida</taxon>
        <taxon>Asparagales</taxon>
        <taxon>Orchidaceae</taxon>
        <taxon>Epidendroideae</taxon>
        <taxon>Malaxideae</taxon>
        <taxon>Dendrobiinae</taxon>
        <taxon>Dendrobium</taxon>
    </lineage>
</organism>
<feature type="domain" description="Major facilitator superfamily (MFS) profile" evidence="11">
    <location>
        <begin position="26"/>
        <end position="480"/>
    </location>
</feature>
<dbReference type="NCBIfam" id="TIGR00879">
    <property type="entry name" value="SP"/>
    <property type="match status" value="1"/>
</dbReference>
<dbReference type="InterPro" id="IPR020846">
    <property type="entry name" value="MFS_dom"/>
</dbReference>
<dbReference type="PROSITE" id="PS00217">
    <property type="entry name" value="SUGAR_TRANSPORT_2"/>
    <property type="match status" value="1"/>
</dbReference>
<evidence type="ECO:0000256" key="7">
    <source>
        <dbReference type="ARBA" id="ARBA00022989"/>
    </source>
</evidence>
<name>A0ABD0VFE1_DENTH</name>